<dbReference type="GO" id="GO:0016491">
    <property type="term" value="F:oxidoreductase activity"/>
    <property type="evidence" value="ECO:0007669"/>
    <property type="project" value="InterPro"/>
</dbReference>
<proteinExistence type="predicted"/>
<dbReference type="Gene3D" id="1.10.620.20">
    <property type="entry name" value="Ribonucleotide Reductase, subunit A"/>
    <property type="match status" value="1"/>
</dbReference>
<dbReference type="STRING" id="882086.SacxiDRAFT_1493"/>
<dbReference type="eggNOG" id="COG1975">
    <property type="taxonomic scope" value="Bacteria"/>
</dbReference>
<dbReference type="InterPro" id="IPR007029">
    <property type="entry name" value="YHS_dom"/>
</dbReference>
<organism evidence="3 4">
    <name type="scientific">Saccharomonospora xinjiangensis XJ-54</name>
    <dbReference type="NCBI Taxonomy" id="882086"/>
    <lineage>
        <taxon>Bacteria</taxon>
        <taxon>Bacillati</taxon>
        <taxon>Actinomycetota</taxon>
        <taxon>Actinomycetes</taxon>
        <taxon>Pseudonocardiales</taxon>
        <taxon>Pseudonocardiaceae</taxon>
        <taxon>Saccharomonospora</taxon>
    </lineage>
</organism>
<dbReference type="Pfam" id="PF04945">
    <property type="entry name" value="YHS"/>
    <property type="match status" value="1"/>
</dbReference>
<dbReference type="RefSeq" id="WP_006237882.1">
    <property type="nucleotide sequence ID" value="NZ_JH636049.1"/>
</dbReference>
<reference evidence="3 4" key="1">
    <citation type="submission" date="2012-01" db="EMBL/GenBank/DDBJ databases">
        <title>Improved High-Quality Draft sequence of Saccharomonospora xinjiangensis XJ-54.</title>
        <authorList>
            <consortium name="US DOE Joint Genome Institute"/>
            <person name="Lucas S."/>
            <person name="Han J."/>
            <person name="Lapidus A."/>
            <person name="Cheng J.-F."/>
            <person name="Goodwin L."/>
            <person name="Pitluck S."/>
            <person name="Peters L."/>
            <person name="Mikhailova N."/>
            <person name="Teshima H."/>
            <person name="Detter J.C."/>
            <person name="Han C."/>
            <person name="Tapia R."/>
            <person name="Land M."/>
            <person name="Hauser L."/>
            <person name="Kyrpides N."/>
            <person name="Ivanova N."/>
            <person name="Pagani I."/>
            <person name="Brambilla E.-M."/>
            <person name="Klenk H.-P."/>
            <person name="Woyke T."/>
        </authorList>
    </citation>
    <scope>NUCLEOTIDE SEQUENCE [LARGE SCALE GENOMIC DNA]</scope>
    <source>
        <strain evidence="3 4">XJ-54</strain>
    </source>
</reference>
<dbReference type="Pfam" id="PF02625">
    <property type="entry name" value="XdhC_CoxI"/>
    <property type="match status" value="1"/>
</dbReference>
<dbReference type="PANTHER" id="PTHR30388:SF4">
    <property type="entry name" value="MOLYBDENUM COFACTOR INSERTION CHAPERONE PAOD"/>
    <property type="match status" value="1"/>
</dbReference>
<evidence type="ECO:0000259" key="2">
    <source>
        <dbReference type="SMART" id="SM00746"/>
    </source>
</evidence>
<dbReference type="Pfam" id="PF13478">
    <property type="entry name" value="XdhC_C"/>
    <property type="match status" value="1"/>
</dbReference>
<dbReference type="InterPro" id="IPR052698">
    <property type="entry name" value="MoCofactor_Util/Proc"/>
</dbReference>
<keyword evidence="4" id="KW-1185">Reference proteome</keyword>
<dbReference type="eggNOG" id="COG3350">
    <property type="taxonomic scope" value="Bacteria"/>
</dbReference>
<evidence type="ECO:0000313" key="3">
    <source>
        <dbReference type="EMBL" id="EID53741.1"/>
    </source>
</evidence>
<evidence type="ECO:0000313" key="4">
    <source>
        <dbReference type="Proteomes" id="UP000004691"/>
    </source>
</evidence>
<evidence type="ECO:0000256" key="1">
    <source>
        <dbReference type="SAM" id="MobiDB-lite"/>
    </source>
</evidence>
<dbReference type="Proteomes" id="UP000004691">
    <property type="component" value="Unassembled WGS sequence"/>
</dbReference>
<dbReference type="SUPFAM" id="SSF47240">
    <property type="entry name" value="Ferritin-like"/>
    <property type="match status" value="1"/>
</dbReference>
<dbReference type="PANTHER" id="PTHR30388">
    <property type="entry name" value="ALDEHYDE OXIDOREDUCTASE MOLYBDENUM COFACTOR ASSEMBLY PROTEIN"/>
    <property type="match status" value="1"/>
</dbReference>
<dbReference type="HOGENOM" id="CLU_041115_0_0_11"/>
<dbReference type="InterPro" id="IPR011017">
    <property type="entry name" value="TRASH_dom"/>
</dbReference>
<name>I0V0T8_9PSEU</name>
<feature type="region of interest" description="Disordered" evidence="1">
    <location>
        <begin position="240"/>
        <end position="259"/>
    </location>
</feature>
<sequence>MSDLARTLLARAEELHAQRTPFVLATVVRARRPTSATPGDRALVLPDGTVEGFVGGVCTESTVRLEGLRALASGEAAVLRVTPDPVSAGADDEGTITVANPCLSGGAVDIFLEPRLPPPLVAVFGESPIARALAEVGEVLGYDVRSCGADPEFAAATEAVVVASHGRDEERVLAAALRAGVGYVGLVASPRRGSAVVSVLTDLGEPGADRIHTPAGLDLGARTPQEIALSVYAELLATRSRRARSPSGPERAGSSRGAEAVEAAEAVDAAGAGSAVGAVEVVEAVDPVCGMTVAVSPSTPHVSHEGQPYYFCGSGCAETFAADPARYATTGAVHAQ</sequence>
<dbReference type="AlphaFoldDB" id="I0V0T8"/>
<feature type="domain" description="TRASH" evidence="2">
    <location>
        <begin position="286"/>
        <end position="324"/>
    </location>
</feature>
<accession>I0V0T8</accession>
<dbReference type="Gene3D" id="3.40.50.720">
    <property type="entry name" value="NAD(P)-binding Rossmann-like Domain"/>
    <property type="match status" value="1"/>
</dbReference>
<dbReference type="EMBL" id="JH636049">
    <property type="protein sequence ID" value="EID53741.1"/>
    <property type="molecule type" value="Genomic_DNA"/>
</dbReference>
<protein>
    <submittedName>
        <fullName evidence="3">Xanthine and CO dehydrogenases maturation factor, XdhC/CoxF family</fullName>
    </submittedName>
</protein>
<dbReference type="InterPro" id="IPR012348">
    <property type="entry name" value="RNR-like"/>
</dbReference>
<dbReference type="InterPro" id="IPR027051">
    <property type="entry name" value="XdhC_Rossmann_dom"/>
</dbReference>
<dbReference type="OrthoDB" id="5242066at2"/>
<dbReference type="InterPro" id="IPR009078">
    <property type="entry name" value="Ferritin-like_SF"/>
</dbReference>
<gene>
    <name evidence="3" type="ORF">SacxiDRAFT_1493</name>
</gene>
<dbReference type="SMART" id="SM00746">
    <property type="entry name" value="TRASH"/>
    <property type="match status" value="1"/>
</dbReference>
<dbReference type="InterPro" id="IPR003777">
    <property type="entry name" value="XdhC_CoxI"/>
</dbReference>